<evidence type="ECO:0000313" key="3">
    <source>
        <dbReference type="Proteomes" id="UP000033558"/>
    </source>
</evidence>
<feature type="domain" description="HTH cro/C1-type" evidence="1">
    <location>
        <begin position="36"/>
        <end position="91"/>
    </location>
</feature>
<dbReference type="EMBL" id="JXJQ01000022">
    <property type="protein sequence ID" value="KJY59516.1"/>
    <property type="molecule type" value="Genomic_DNA"/>
</dbReference>
<gene>
    <name evidence="2" type="ORF">JG30_12900</name>
</gene>
<dbReference type="AlphaFoldDB" id="A0A0F4LPN5"/>
<dbReference type="RefSeq" id="WP_046318129.1">
    <property type="nucleotide sequence ID" value="NZ_JBHSZT010000002.1"/>
</dbReference>
<dbReference type="GO" id="GO:0003677">
    <property type="term" value="F:DNA binding"/>
    <property type="evidence" value="ECO:0007669"/>
    <property type="project" value="InterPro"/>
</dbReference>
<dbReference type="SUPFAM" id="SSF47413">
    <property type="entry name" value="lambda repressor-like DNA-binding domains"/>
    <property type="match status" value="1"/>
</dbReference>
<dbReference type="Pfam" id="PF01381">
    <property type="entry name" value="HTH_3"/>
    <property type="match status" value="1"/>
</dbReference>
<evidence type="ECO:0000259" key="1">
    <source>
        <dbReference type="PROSITE" id="PS50943"/>
    </source>
</evidence>
<dbReference type="InterPro" id="IPR001387">
    <property type="entry name" value="Cro/C1-type_HTH"/>
</dbReference>
<dbReference type="HOGENOM" id="CLU_066192_18_2_9"/>
<dbReference type="Proteomes" id="UP000033558">
    <property type="component" value="Unassembled WGS sequence"/>
</dbReference>
<geneLocation type="plasmid" evidence="2">
    <name>pBin4p1</name>
</geneLocation>
<organism evidence="2 3">
    <name type="scientific">Bombilactobacillus mellifer</name>
    <dbReference type="NCBI Taxonomy" id="1218492"/>
    <lineage>
        <taxon>Bacteria</taxon>
        <taxon>Bacillati</taxon>
        <taxon>Bacillota</taxon>
        <taxon>Bacilli</taxon>
        <taxon>Lactobacillales</taxon>
        <taxon>Lactobacillaceae</taxon>
        <taxon>Bombilactobacillus</taxon>
    </lineage>
</organism>
<protein>
    <submittedName>
        <fullName evidence="2">Transcriptional regulator</fullName>
    </submittedName>
</protein>
<dbReference type="InterPro" id="IPR010982">
    <property type="entry name" value="Lambda_DNA-bd_dom_sf"/>
</dbReference>
<evidence type="ECO:0000313" key="2">
    <source>
        <dbReference type="EMBL" id="KJY59516.1"/>
    </source>
</evidence>
<dbReference type="Gene3D" id="1.10.260.40">
    <property type="entry name" value="lambda repressor-like DNA-binding domains"/>
    <property type="match status" value="1"/>
</dbReference>
<dbReference type="PATRIC" id="fig|1218492.5.peg.86"/>
<name>A0A0F4LPN5_9LACO</name>
<reference evidence="2 3" key="1">
    <citation type="submission" date="2015-01" db="EMBL/GenBank/DDBJ databases">
        <title>Comparative genomics of the lactic acid bacteria isolated from the honey bee gut.</title>
        <authorList>
            <person name="Ellegaard K.M."/>
            <person name="Tamarit D."/>
            <person name="Javelind E."/>
            <person name="Olofsson T."/>
            <person name="Andersson S.G."/>
            <person name="Vasquez A."/>
        </authorList>
    </citation>
    <scope>NUCLEOTIDE SEQUENCE [LARGE SCALE GENOMIC DNA]</scope>
    <source>
        <strain evidence="2 3">Bin4</strain>
        <plasmid evidence="2">pBin4p1</plasmid>
    </source>
</reference>
<dbReference type="PROSITE" id="PS50943">
    <property type="entry name" value="HTH_CROC1"/>
    <property type="match status" value="1"/>
</dbReference>
<comment type="caution">
    <text evidence="2">The sequence shown here is derived from an EMBL/GenBank/DDBJ whole genome shotgun (WGS) entry which is preliminary data.</text>
</comment>
<dbReference type="OrthoDB" id="2224162at2"/>
<keyword evidence="2" id="KW-0614">Plasmid</keyword>
<dbReference type="CDD" id="cd00093">
    <property type="entry name" value="HTH_XRE"/>
    <property type="match status" value="1"/>
</dbReference>
<keyword evidence="3" id="KW-1185">Reference proteome</keyword>
<sequence>MSNINFDDYLNEQLRDPIFKKEFENETTKLESAIALTKARKESGLSQRELANVSDVPQSTIARIESGANTSIDTLSKIANALGKKLTVNFS</sequence>
<accession>A0A0F4LPN5</accession>
<dbReference type="SMART" id="SM00530">
    <property type="entry name" value="HTH_XRE"/>
    <property type="match status" value="1"/>
</dbReference>
<proteinExistence type="predicted"/>